<comment type="caution">
    <text evidence="2">The sequence shown here is derived from an EMBL/GenBank/DDBJ whole genome shotgun (WGS) entry which is preliminary data.</text>
</comment>
<evidence type="ECO:0000313" key="2">
    <source>
        <dbReference type="EMBL" id="MFC0082381.1"/>
    </source>
</evidence>
<dbReference type="Gene3D" id="3.40.630.30">
    <property type="match status" value="1"/>
</dbReference>
<feature type="domain" description="N-acetyltransferase" evidence="1">
    <location>
        <begin position="17"/>
        <end position="152"/>
    </location>
</feature>
<dbReference type="PROSITE" id="PS51186">
    <property type="entry name" value="GNAT"/>
    <property type="match status" value="1"/>
</dbReference>
<sequence>MAARGSSDIDRVEGGPVRIRVLERDDSARAWIEERWGGSIMVVHGRRFDLRDLPGLVAEDDGAVVGALTYELRGHEAEVVSVDAGPPGRGTGWALVAQFLEEARRRGVRVVRTTTTNDNLTALGFWQALGFRLVALRPGAVAAARRVKPSIPLVGDRGVPVPDELDLALTLDG</sequence>
<dbReference type="Proteomes" id="UP001589788">
    <property type="component" value="Unassembled WGS sequence"/>
</dbReference>
<proteinExistence type="predicted"/>
<evidence type="ECO:0000259" key="1">
    <source>
        <dbReference type="PROSITE" id="PS51186"/>
    </source>
</evidence>
<dbReference type="Pfam" id="PF00583">
    <property type="entry name" value="Acetyltransf_1"/>
    <property type="match status" value="1"/>
</dbReference>
<dbReference type="SUPFAM" id="SSF55729">
    <property type="entry name" value="Acyl-CoA N-acyltransferases (Nat)"/>
    <property type="match status" value="1"/>
</dbReference>
<keyword evidence="3" id="KW-1185">Reference proteome</keyword>
<dbReference type="EC" id="2.3.-.-" evidence="2"/>
<accession>A0ABV6C3V9</accession>
<keyword evidence="2" id="KW-0012">Acyltransferase</keyword>
<keyword evidence="2" id="KW-0808">Transferase</keyword>
<protein>
    <submittedName>
        <fullName evidence="2">GNAT family N-acetyltransferase</fullName>
        <ecNumber evidence="2">2.3.-.-</ecNumber>
    </submittedName>
</protein>
<dbReference type="GO" id="GO:0016746">
    <property type="term" value="F:acyltransferase activity"/>
    <property type="evidence" value="ECO:0007669"/>
    <property type="project" value="UniProtKB-KW"/>
</dbReference>
<reference evidence="2 3" key="1">
    <citation type="submission" date="2024-09" db="EMBL/GenBank/DDBJ databases">
        <authorList>
            <person name="Sun Q."/>
            <person name="Mori K."/>
        </authorList>
    </citation>
    <scope>NUCLEOTIDE SEQUENCE [LARGE SCALE GENOMIC DNA]</scope>
    <source>
        <strain evidence="2 3">JCM 15389</strain>
    </source>
</reference>
<dbReference type="InterPro" id="IPR000182">
    <property type="entry name" value="GNAT_dom"/>
</dbReference>
<gene>
    <name evidence="2" type="ORF">ACFFRE_09530</name>
</gene>
<organism evidence="2 3">
    <name type="scientific">Aciditerrimonas ferrireducens</name>
    <dbReference type="NCBI Taxonomy" id="667306"/>
    <lineage>
        <taxon>Bacteria</taxon>
        <taxon>Bacillati</taxon>
        <taxon>Actinomycetota</taxon>
        <taxon>Acidimicrobiia</taxon>
        <taxon>Acidimicrobiales</taxon>
        <taxon>Acidimicrobiaceae</taxon>
        <taxon>Aciditerrimonas</taxon>
    </lineage>
</organism>
<dbReference type="EMBL" id="JBHLYQ010000095">
    <property type="protein sequence ID" value="MFC0082381.1"/>
    <property type="molecule type" value="Genomic_DNA"/>
</dbReference>
<evidence type="ECO:0000313" key="3">
    <source>
        <dbReference type="Proteomes" id="UP001589788"/>
    </source>
</evidence>
<dbReference type="InterPro" id="IPR016181">
    <property type="entry name" value="Acyl_CoA_acyltransferase"/>
</dbReference>
<name>A0ABV6C3V9_9ACTN</name>